<evidence type="ECO:0000313" key="2">
    <source>
        <dbReference type="Proteomes" id="UP000002745"/>
    </source>
</evidence>
<proteinExistence type="predicted"/>
<dbReference type="HOGENOM" id="CLU_854627_0_0_5"/>
<evidence type="ECO:0008006" key="3">
    <source>
        <dbReference type="Google" id="ProtNLM"/>
    </source>
</evidence>
<dbReference type="AlphaFoldDB" id="C6XI14"/>
<organism evidence="1 2">
    <name type="scientific">Hirschia baltica (strain ATCC 49814 / DSM 5838 / IFAM 1418)</name>
    <dbReference type="NCBI Taxonomy" id="582402"/>
    <lineage>
        <taxon>Bacteria</taxon>
        <taxon>Pseudomonadati</taxon>
        <taxon>Pseudomonadota</taxon>
        <taxon>Alphaproteobacteria</taxon>
        <taxon>Hyphomonadales</taxon>
        <taxon>Hyphomonadaceae</taxon>
        <taxon>Hirschia</taxon>
    </lineage>
</organism>
<sequence>MFGLFGGSKKSELKPKNWHPDMEVALEHMRNGNWSALSQLLAKQSNNSRFALIQSCGVNGDLGEFHMQFPQTSDADVFVGGVRTQWAWRYRGGATADHVGHDAAILFLKELKAATVHLDRALATQPDNSLAQGFKIRIAMGLNNRAECDALIARLIQCDDPPMEGLGAALQALCPKWGGSLEQLFAFARDVAQRQNIHAARYALLARAHIETWLDALMDDDASVRADYQNYLTRDDVKREIIEANSVFNVEMTENLSFQNDSFAAQFAHNNFGYALYRAGQKELAATHIEALKDNPSETPWAYSFGDSISSKWAKLRKQVGLPKEISQA</sequence>
<dbReference type="RefSeq" id="WP_015826990.1">
    <property type="nucleotide sequence ID" value="NC_012982.1"/>
</dbReference>
<dbReference type="OrthoDB" id="7620561at2"/>
<accession>C6XI14</accession>
<dbReference type="Proteomes" id="UP000002745">
    <property type="component" value="Chromosome"/>
</dbReference>
<name>C6XI14_HIRBI</name>
<evidence type="ECO:0000313" key="1">
    <source>
        <dbReference type="EMBL" id="ACT58840.1"/>
    </source>
</evidence>
<dbReference type="eggNOG" id="ENOG5033MBD">
    <property type="taxonomic scope" value="Bacteria"/>
</dbReference>
<protein>
    <recommendedName>
        <fullName evidence="3">DUF4034 domain-containing protein</fullName>
    </recommendedName>
</protein>
<keyword evidence="2" id="KW-1185">Reference proteome</keyword>
<dbReference type="KEGG" id="hba:Hbal_1148"/>
<dbReference type="EMBL" id="CP001678">
    <property type="protein sequence ID" value="ACT58840.1"/>
    <property type="molecule type" value="Genomic_DNA"/>
</dbReference>
<gene>
    <name evidence="1" type="ordered locus">Hbal_1148</name>
</gene>
<dbReference type="STRING" id="582402.Hbal_1148"/>
<reference evidence="2" key="1">
    <citation type="journal article" date="2011" name="J. Bacteriol.">
        <title>Genome sequences of eight morphologically diverse alphaproteobacteria.</title>
        <authorList>
            <consortium name="US DOE Joint Genome Institute"/>
            <person name="Brown P.J."/>
            <person name="Kysela D.T."/>
            <person name="Buechlein A."/>
            <person name="Hemmerich C."/>
            <person name="Brun Y.V."/>
        </authorList>
    </citation>
    <scope>NUCLEOTIDE SEQUENCE [LARGE SCALE GENOMIC DNA]</scope>
    <source>
        <strain evidence="2">ATCC 49814 / DSM 5838 / IFAM 1418</strain>
    </source>
</reference>